<comment type="caution">
    <text evidence="2">The sequence shown here is derived from an EMBL/GenBank/DDBJ whole genome shotgun (WGS) entry which is preliminary data.</text>
</comment>
<organism evidence="2 3">
    <name type="scientific">Daphnia magna</name>
    <dbReference type="NCBI Taxonomy" id="35525"/>
    <lineage>
        <taxon>Eukaryota</taxon>
        <taxon>Metazoa</taxon>
        <taxon>Ecdysozoa</taxon>
        <taxon>Arthropoda</taxon>
        <taxon>Crustacea</taxon>
        <taxon>Branchiopoda</taxon>
        <taxon>Diplostraca</taxon>
        <taxon>Cladocera</taxon>
        <taxon>Anomopoda</taxon>
        <taxon>Daphniidae</taxon>
        <taxon>Daphnia</taxon>
    </lineage>
</organism>
<dbReference type="InterPro" id="IPR045841">
    <property type="entry name" value="E3_UBR4_N"/>
</dbReference>
<protein>
    <submittedName>
        <fullName evidence="2">Purity of essence protein</fullName>
    </submittedName>
</protein>
<dbReference type="EMBL" id="LRGB01014712">
    <property type="protein sequence ID" value="KZR99112.1"/>
    <property type="molecule type" value="Genomic_DNA"/>
</dbReference>
<feature type="non-terminal residue" evidence="2">
    <location>
        <position position="1"/>
    </location>
</feature>
<dbReference type="Proteomes" id="UP000076858">
    <property type="component" value="Unassembled WGS sequence"/>
</dbReference>
<sequence>FLSSQSVFSPASSLRHLLNAAVRLANDLVVRYPNSEEAEKELVGVFFPIALDACFENLVDLVQLVMKRLLGAADSDRYQDIASYIVISHCHSLVTACAAPVRCLEEKAL</sequence>
<keyword evidence="3" id="KW-1185">Reference proteome</keyword>
<dbReference type="STRING" id="35525.A0A162EZ96"/>
<feature type="non-terminal residue" evidence="2">
    <location>
        <position position="109"/>
    </location>
</feature>
<proteinExistence type="predicted"/>
<feature type="domain" description="E3 ubiquitin-protein ligase UBR4 N-terminal" evidence="1">
    <location>
        <begin position="3"/>
        <end position="108"/>
    </location>
</feature>
<dbReference type="Pfam" id="PF19423">
    <property type="entry name" value="E3_UBR4_N"/>
    <property type="match status" value="1"/>
</dbReference>
<evidence type="ECO:0000259" key="1">
    <source>
        <dbReference type="Pfam" id="PF19423"/>
    </source>
</evidence>
<evidence type="ECO:0000313" key="2">
    <source>
        <dbReference type="EMBL" id="KZR99112.1"/>
    </source>
</evidence>
<name>A0A162EZ96_9CRUS</name>
<gene>
    <name evidence="2" type="ORF">APZ42_005163</name>
</gene>
<accession>A0A162EZ96</accession>
<reference evidence="2 3" key="1">
    <citation type="submission" date="2016-03" db="EMBL/GenBank/DDBJ databases">
        <title>EvidentialGene: Evidence-directed Construction of Genes on Genomes.</title>
        <authorList>
            <person name="Gilbert D.G."/>
            <person name="Choi J.-H."/>
            <person name="Mockaitis K."/>
            <person name="Colbourne J."/>
            <person name="Pfrender M."/>
        </authorList>
    </citation>
    <scope>NUCLEOTIDE SEQUENCE [LARGE SCALE GENOMIC DNA]</scope>
    <source>
        <strain evidence="2 3">Xinb3</strain>
        <tissue evidence="2">Complete organism</tissue>
    </source>
</reference>
<evidence type="ECO:0000313" key="3">
    <source>
        <dbReference type="Proteomes" id="UP000076858"/>
    </source>
</evidence>
<dbReference type="AlphaFoldDB" id="A0A162EZ96"/>